<dbReference type="AlphaFoldDB" id="A0A9P6XLW1"/>
<protein>
    <submittedName>
        <fullName evidence="2">Uncharacterized protein</fullName>
    </submittedName>
</protein>
<sequence length="70" mass="7450">MRSLPQKREATRAGLRGALAQLEQEHVELLARGAEAGPVGDHGPTSAEYPAARRPSGSWPAGAQSCHRLH</sequence>
<reference evidence="2 3" key="1">
    <citation type="journal article" date="2020" name="Microb. Genom.">
        <title>Genetic diversity of clinical and environmental Mucorales isolates obtained from an investigation of mucormycosis cases among solid organ transplant recipients.</title>
        <authorList>
            <person name="Nguyen M.H."/>
            <person name="Kaul D."/>
            <person name="Muto C."/>
            <person name="Cheng S.J."/>
            <person name="Richter R.A."/>
            <person name="Bruno V.M."/>
            <person name="Liu G."/>
            <person name="Beyhan S."/>
            <person name="Sundermann A.J."/>
            <person name="Mounaud S."/>
            <person name="Pasculle A.W."/>
            <person name="Nierman W.C."/>
            <person name="Driscoll E."/>
            <person name="Cumbie R."/>
            <person name="Clancy C.J."/>
            <person name="Dupont C.L."/>
        </authorList>
    </citation>
    <scope>NUCLEOTIDE SEQUENCE [LARGE SCALE GENOMIC DNA]</scope>
    <source>
        <strain evidence="2 3">GL24</strain>
    </source>
</reference>
<accession>A0A9P6XLW1</accession>
<feature type="region of interest" description="Disordered" evidence="1">
    <location>
        <begin position="35"/>
        <end position="70"/>
    </location>
</feature>
<gene>
    <name evidence="2" type="ORF">G6F50_018579</name>
</gene>
<keyword evidence="3" id="KW-1185">Reference proteome</keyword>
<dbReference type="EMBL" id="JAANIU010020298">
    <property type="protein sequence ID" value="KAG1523815.1"/>
    <property type="molecule type" value="Genomic_DNA"/>
</dbReference>
<name>A0A9P6XLW1_9FUNG</name>
<proteinExistence type="predicted"/>
<evidence type="ECO:0000313" key="3">
    <source>
        <dbReference type="Proteomes" id="UP000740926"/>
    </source>
</evidence>
<comment type="caution">
    <text evidence="2">The sequence shown here is derived from an EMBL/GenBank/DDBJ whole genome shotgun (WGS) entry which is preliminary data.</text>
</comment>
<evidence type="ECO:0000313" key="2">
    <source>
        <dbReference type="EMBL" id="KAG1523815.1"/>
    </source>
</evidence>
<evidence type="ECO:0000256" key="1">
    <source>
        <dbReference type="SAM" id="MobiDB-lite"/>
    </source>
</evidence>
<dbReference type="Proteomes" id="UP000740926">
    <property type="component" value="Unassembled WGS sequence"/>
</dbReference>
<organism evidence="2 3">
    <name type="scientific">Rhizopus delemar</name>
    <dbReference type="NCBI Taxonomy" id="936053"/>
    <lineage>
        <taxon>Eukaryota</taxon>
        <taxon>Fungi</taxon>
        <taxon>Fungi incertae sedis</taxon>
        <taxon>Mucoromycota</taxon>
        <taxon>Mucoromycotina</taxon>
        <taxon>Mucoromycetes</taxon>
        <taxon>Mucorales</taxon>
        <taxon>Mucorineae</taxon>
        <taxon>Rhizopodaceae</taxon>
        <taxon>Rhizopus</taxon>
    </lineage>
</organism>